<proteinExistence type="predicted"/>
<keyword evidence="9" id="KW-1185">Reference proteome</keyword>
<keyword evidence="2" id="KW-0677">Repeat</keyword>
<evidence type="ECO:0000256" key="4">
    <source>
        <dbReference type="ARBA" id="ARBA00022786"/>
    </source>
</evidence>
<keyword evidence="5" id="KW-0802">TPR repeat</keyword>
<keyword evidence="6" id="KW-0131">Cell cycle</keyword>
<evidence type="ECO:0000256" key="6">
    <source>
        <dbReference type="ARBA" id="ARBA00023306"/>
    </source>
</evidence>
<dbReference type="InterPro" id="IPR011990">
    <property type="entry name" value="TPR-like_helical_dom_sf"/>
</dbReference>
<dbReference type="SUPFAM" id="SSF48452">
    <property type="entry name" value="TPR-like"/>
    <property type="match status" value="1"/>
</dbReference>
<accession>X6M5H8</accession>
<dbReference type="GO" id="GO:0005737">
    <property type="term" value="C:cytoplasm"/>
    <property type="evidence" value="ECO:0007669"/>
    <property type="project" value="TreeGrafter"/>
</dbReference>
<evidence type="ECO:0000313" key="8">
    <source>
        <dbReference type="EMBL" id="ETO08727.1"/>
    </source>
</evidence>
<dbReference type="AlphaFoldDB" id="X6M5H8"/>
<keyword evidence="4" id="KW-0833">Ubl conjugation pathway</keyword>
<evidence type="ECO:0000256" key="7">
    <source>
        <dbReference type="SAM" id="Phobius"/>
    </source>
</evidence>
<sequence length="415" mass="49033">MSWEQTILTLRTLLGDALDKGVLSTARFYGDKLLTLSNCFVYFLFCVFSVFVYFLFCIFSVLLIFYFVGKKNENYYNDVYLLAKVYYHGREYRRCVNLLQEHGLVPRPNVEGPKDITFIDEMERMNPNGQKKPNRQEELKFLLLATQAYFECGEYESSLLLLGDEDNNDKDLVFRSIQPKLLMDSCEMNDTIDVNLYLYVMITSALCVIRARALEQQGNLQRALHWYKKALLVDAKNTEVNLFLKIYFKNIYIYIYIKARILLQELLFPKDYEWLKLFYESKINEMGCCYEELERIQNEIKKIKPLDKCQDMSIILANSYYILNGYHESYNITKNILINDPFILECLPSHISCLVELGKQSEMYLLAHDLIENYPEKAISWYAVGCYYCMIRRQDTARKFLLKATKLGMYNILIY</sequence>
<dbReference type="EMBL" id="ASPP01024759">
    <property type="protein sequence ID" value="ETO08727.1"/>
    <property type="molecule type" value="Genomic_DNA"/>
</dbReference>
<dbReference type="GO" id="GO:0005680">
    <property type="term" value="C:anaphase-promoting complex"/>
    <property type="evidence" value="ECO:0007669"/>
    <property type="project" value="TreeGrafter"/>
</dbReference>
<dbReference type="GO" id="GO:0031145">
    <property type="term" value="P:anaphase-promoting complex-dependent catabolic process"/>
    <property type="evidence" value="ECO:0007669"/>
    <property type="project" value="TreeGrafter"/>
</dbReference>
<dbReference type="Gene3D" id="1.25.40.10">
    <property type="entry name" value="Tetratricopeptide repeat domain"/>
    <property type="match status" value="1"/>
</dbReference>
<keyword evidence="7" id="KW-1133">Transmembrane helix</keyword>
<reference evidence="8 9" key="1">
    <citation type="journal article" date="2013" name="Curr. Biol.">
        <title>The Genome of the Foraminiferan Reticulomyxa filosa.</title>
        <authorList>
            <person name="Glockner G."/>
            <person name="Hulsmann N."/>
            <person name="Schleicher M."/>
            <person name="Noegel A.A."/>
            <person name="Eichinger L."/>
            <person name="Gallinger C."/>
            <person name="Pawlowski J."/>
            <person name="Sierra R."/>
            <person name="Euteneuer U."/>
            <person name="Pillet L."/>
            <person name="Moustafa A."/>
            <person name="Platzer M."/>
            <person name="Groth M."/>
            <person name="Szafranski K."/>
            <person name="Schliwa M."/>
        </authorList>
    </citation>
    <scope>NUCLEOTIDE SEQUENCE [LARGE SCALE GENOMIC DNA]</scope>
</reference>
<organism evidence="8 9">
    <name type="scientific">Reticulomyxa filosa</name>
    <dbReference type="NCBI Taxonomy" id="46433"/>
    <lineage>
        <taxon>Eukaryota</taxon>
        <taxon>Sar</taxon>
        <taxon>Rhizaria</taxon>
        <taxon>Retaria</taxon>
        <taxon>Foraminifera</taxon>
        <taxon>Monothalamids</taxon>
        <taxon>Reticulomyxidae</taxon>
        <taxon>Reticulomyxa</taxon>
    </lineage>
</organism>
<gene>
    <name evidence="8" type="ORF">RFI_28660</name>
</gene>
<dbReference type="GO" id="GO:0051301">
    <property type="term" value="P:cell division"/>
    <property type="evidence" value="ECO:0007669"/>
    <property type="project" value="UniProtKB-KW"/>
</dbReference>
<evidence type="ECO:0000256" key="2">
    <source>
        <dbReference type="ARBA" id="ARBA00022737"/>
    </source>
</evidence>
<evidence type="ECO:0000256" key="3">
    <source>
        <dbReference type="ARBA" id="ARBA00022776"/>
    </source>
</evidence>
<keyword evidence="7" id="KW-0472">Membrane</keyword>
<protein>
    <submittedName>
        <fullName evidence="8">Uncharacterized protein</fullName>
    </submittedName>
</protein>
<dbReference type="PANTHER" id="PTHR12558:SF9">
    <property type="entry name" value="CELL DIVISION CYCLE PROTEIN 16 HOMOLOG"/>
    <property type="match status" value="1"/>
</dbReference>
<feature type="transmembrane region" description="Helical" evidence="7">
    <location>
        <begin position="40"/>
        <end position="68"/>
    </location>
</feature>
<comment type="caution">
    <text evidence="8">The sequence shown here is derived from an EMBL/GenBank/DDBJ whole genome shotgun (WGS) entry which is preliminary data.</text>
</comment>
<dbReference type="Proteomes" id="UP000023152">
    <property type="component" value="Unassembled WGS sequence"/>
</dbReference>
<keyword evidence="1" id="KW-0132">Cell division</keyword>
<dbReference type="PANTHER" id="PTHR12558">
    <property type="entry name" value="CELL DIVISION CYCLE 16,23,27"/>
    <property type="match status" value="1"/>
</dbReference>
<evidence type="ECO:0000313" key="9">
    <source>
        <dbReference type="Proteomes" id="UP000023152"/>
    </source>
</evidence>
<evidence type="ECO:0000256" key="1">
    <source>
        <dbReference type="ARBA" id="ARBA00022618"/>
    </source>
</evidence>
<dbReference type="GO" id="GO:0045842">
    <property type="term" value="P:positive regulation of mitotic metaphase/anaphase transition"/>
    <property type="evidence" value="ECO:0007669"/>
    <property type="project" value="TreeGrafter"/>
</dbReference>
<keyword evidence="3" id="KW-0498">Mitosis</keyword>
<name>X6M5H8_RETFI</name>
<keyword evidence="7" id="KW-0812">Transmembrane</keyword>
<evidence type="ECO:0000256" key="5">
    <source>
        <dbReference type="ARBA" id="ARBA00022803"/>
    </source>
</evidence>
<dbReference type="OrthoDB" id="10006270at2759"/>
<dbReference type="GO" id="GO:0016567">
    <property type="term" value="P:protein ubiquitination"/>
    <property type="evidence" value="ECO:0007669"/>
    <property type="project" value="TreeGrafter"/>
</dbReference>